<name>A0A165R1L6_EXIGL</name>
<dbReference type="PANTHER" id="PTHR10540">
    <property type="entry name" value="EUKARYOTIC TRANSLATION INITIATION FACTOR 3 SUBUNIT F-RELATED"/>
    <property type="match status" value="1"/>
</dbReference>
<protein>
    <recommendedName>
        <fullName evidence="4">Eukaryotic translation initiation factor 3 subunit F</fullName>
        <shortName evidence="4">eIF3f</shortName>
    </recommendedName>
</protein>
<proteinExistence type="inferred from homology"/>
<evidence type="ECO:0000256" key="3">
    <source>
        <dbReference type="ARBA" id="ARBA00022917"/>
    </source>
</evidence>
<dbReference type="SMART" id="SM00232">
    <property type="entry name" value="JAB_MPN"/>
    <property type="match status" value="1"/>
</dbReference>
<accession>A0A165R1L6</accession>
<evidence type="ECO:0000313" key="7">
    <source>
        <dbReference type="Proteomes" id="UP000077266"/>
    </source>
</evidence>
<comment type="similarity">
    <text evidence="4">Belongs to the eIF-3 subunit F family.</text>
</comment>
<dbReference type="GO" id="GO:0003743">
    <property type="term" value="F:translation initiation factor activity"/>
    <property type="evidence" value="ECO:0007669"/>
    <property type="project" value="UniProtKB-UniRule"/>
</dbReference>
<dbReference type="Pfam" id="PF01398">
    <property type="entry name" value="JAB"/>
    <property type="match status" value="1"/>
</dbReference>
<evidence type="ECO:0000256" key="2">
    <source>
        <dbReference type="ARBA" id="ARBA00022540"/>
    </source>
</evidence>
<dbReference type="InParanoid" id="A0A165R1L6"/>
<gene>
    <name evidence="6" type="ORF">EXIGLDRAFT_758664</name>
</gene>
<evidence type="ECO:0000259" key="5">
    <source>
        <dbReference type="PROSITE" id="PS50249"/>
    </source>
</evidence>
<evidence type="ECO:0000256" key="1">
    <source>
        <dbReference type="ARBA" id="ARBA00022490"/>
    </source>
</evidence>
<organism evidence="6 7">
    <name type="scientific">Exidia glandulosa HHB12029</name>
    <dbReference type="NCBI Taxonomy" id="1314781"/>
    <lineage>
        <taxon>Eukaryota</taxon>
        <taxon>Fungi</taxon>
        <taxon>Dikarya</taxon>
        <taxon>Basidiomycota</taxon>
        <taxon>Agaricomycotina</taxon>
        <taxon>Agaricomycetes</taxon>
        <taxon>Auriculariales</taxon>
        <taxon>Exidiaceae</taxon>
        <taxon>Exidia</taxon>
    </lineage>
</organism>
<comment type="function">
    <text evidence="4">Component of the eukaryotic translation initiation factor 3 (eIF-3) complex, which is involved in protein synthesis of a specialized repertoire of mRNAs and, together with other initiation factors, stimulates binding of mRNA and methionyl-tRNAi to the 40S ribosome. The eIF-3 complex specifically targets and initiates translation of a subset of mRNAs involved in cell proliferation.</text>
</comment>
<dbReference type="GO" id="GO:0001732">
    <property type="term" value="P:formation of cytoplasmic translation initiation complex"/>
    <property type="evidence" value="ECO:0007669"/>
    <property type="project" value="UniProtKB-UniRule"/>
</dbReference>
<dbReference type="InterPro" id="IPR037518">
    <property type="entry name" value="MPN"/>
</dbReference>
<dbReference type="OrthoDB" id="25498at2759"/>
<dbReference type="AlphaFoldDB" id="A0A165R1L6"/>
<dbReference type="GO" id="GO:0008237">
    <property type="term" value="F:metallopeptidase activity"/>
    <property type="evidence" value="ECO:0007669"/>
    <property type="project" value="InterPro"/>
</dbReference>
<keyword evidence="1 4" id="KW-0963">Cytoplasm</keyword>
<dbReference type="GO" id="GO:0016282">
    <property type="term" value="C:eukaryotic 43S preinitiation complex"/>
    <property type="evidence" value="ECO:0007669"/>
    <property type="project" value="UniProtKB-UniRule"/>
</dbReference>
<dbReference type="Gene3D" id="3.40.140.10">
    <property type="entry name" value="Cytidine Deaminase, domain 2"/>
    <property type="match status" value="1"/>
</dbReference>
<dbReference type="EMBL" id="KV425882">
    <property type="protein sequence ID" value="KZW04369.1"/>
    <property type="molecule type" value="Genomic_DNA"/>
</dbReference>
<keyword evidence="2 4" id="KW-0396">Initiation factor</keyword>
<dbReference type="HAMAP" id="MF_03005">
    <property type="entry name" value="eIF3f"/>
    <property type="match status" value="1"/>
</dbReference>
<reference evidence="6 7" key="1">
    <citation type="journal article" date="2016" name="Mol. Biol. Evol.">
        <title>Comparative Genomics of Early-Diverging Mushroom-Forming Fungi Provides Insights into the Origins of Lignocellulose Decay Capabilities.</title>
        <authorList>
            <person name="Nagy L.G."/>
            <person name="Riley R."/>
            <person name="Tritt A."/>
            <person name="Adam C."/>
            <person name="Daum C."/>
            <person name="Floudas D."/>
            <person name="Sun H."/>
            <person name="Yadav J.S."/>
            <person name="Pangilinan J."/>
            <person name="Larsson K.H."/>
            <person name="Matsuura K."/>
            <person name="Barry K."/>
            <person name="Labutti K."/>
            <person name="Kuo R."/>
            <person name="Ohm R.A."/>
            <person name="Bhattacharya S.S."/>
            <person name="Shirouzu T."/>
            <person name="Yoshinaga Y."/>
            <person name="Martin F.M."/>
            <person name="Grigoriev I.V."/>
            <person name="Hibbett D.S."/>
        </authorList>
    </citation>
    <scope>NUCLEOTIDE SEQUENCE [LARGE SCALE GENOMIC DNA]</scope>
    <source>
        <strain evidence="6 7">HHB12029</strain>
    </source>
</reference>
<evidence type="ECO:0000256" key="4">
    <source>
        <dbReference type="HAMAP-Rule" id="MF_03005"/>
    </source>
</evidence>
<keyword evidence="7" id="KW-1185">Reference proteome</keyword>
<dbReference type="PROSITE" id="PS50249">
    <property type="entry name" value="MPN"/>
    <property type="match status" value="1"/>
</dbReference>
<dbReference type="Proteomes" id="UP000077266">
    <property type="component" value="Unassembled WGS sequence"/>
</dbReference>
<dbReference type="FunCoup" id="A0A165R1L6">
    <property type="interactions" value="837"/>
</dbReference>
<dbReference type="CDD" id="cd08064">
    <property type="entry name" value="MPN_eIF3f"/>
    <property type="match status" value="1"/>
</dbReference>
<dbReference type="InterPro" id="IPR027531">
    <property type="entry name" value="eIF3f"/>
</dbReference>
<dbReference type="InterPro" id="IPR000555">
    <property type="entry name" value="JAMM/MPN+_dom"/>
</dbReference>
<comment type="subcellular location">
    <subcellularLocation>
        <location evidence="4">Cytoplasm</location>
    </subcellularLocation>
</comment>
<dbReference type="InterPro" id="IPR024969">
    <property type="entry name" value="EIF3F/CSN6-like_C"/>
</dbReference>
<sequence length="298" mass="32709">MAIGTSSSAIYLQPSTAATSTTQRAPAIVTVHPAALFSILDHFLRRSDSQERVIGTLLGTRTEREVEIRSAFPVLHSETDEQIALDMDYHTQMLEMHHKVAPKEVVVGWYSTGSKLDMYTALIHNYYTNQVAPHQAIHLSVTTGVQGDTPGVKTYVGSPVGAIPKPENCLFVPVPCELRYHDSERSGLDLLANAAKAPNHTVAPQQDLEVLEKSLRDVVDMLDRVLTYVRSVLAGETEGNVAVGRYLMDTLSAATPALDKGRLEQLFNSHLQDTLMMSYLGNLVRSQVEVSSRLALLT</sequence>
<feature type="domain" description="MPN" evidence="5">
    <location>
        <begin position="29"/>
        <end position="161"/>
    </location>
</feature>
<dbReference type="GO" id="GO:0031369">
    <property type="term" value="F:translation initiation factor binding"/>
    <property type="evidence" value="ECO:0007669"/>
    <property type="project" value="InterPro"/>
</dbReference>
<dbReference type="GO" id="GO:0071541">
    <property type="term" value="C:eukaryotic translation initiation factor 3 complex, eIF3m"/>
    <property type="evidence" value="ECO:0007669"/>
    <property type="project" value="TreeGrafter"/>
</dbReference>
<dbReference type="Pfam" id="PF13012">
    <property type="entry name" value="MitMem_reg"/>
    <property type="match status" value="1"/>
</dbReference>
<keyword evidence="3 4" id="KW-0648">Protein biosynthesis</keyword>
<dbReference type="STRING" id="1314781.A0A165R1L6"/>
<comment type="subunit">
    <text evidence="4">Component of the eukaryotic translation initiation factor 3 (eIF-3) complex.</text>
</comment>
<dbReference type="PANTHER" id="PTHR10540:SF6">
    <property type="entry name" value="EUKARYOTIC TRANSLATION INITIATION FACTOR 3 SUBUNIT F"/>
    <property type="match status" value="1"/>
</dbReference>
<dbReference type="GO" id="GO:0033290">
    <property type="term" value="C:eukaryotic 48S preinitiation complex"/>
    <property type="evidence" value="ECO:0007669"/>
    <property type="project" value="UniProtKB-UniRule"/>
</dbReference>
<evidence type="ECO:0000313" key="6">
    <source>
        <dbReference type="EMBL" id="KZW04369.1"/>
    </source>
</evidence>